<dbReference type="OrthoDB" id="4062651at2759"/>
<reference evidence="3" key="2">
    <citation type="submission" date="2015-01" db="EMBL/GenBank/DDBJ databases">
        <title>Evolutionary Origins and Diversification of the Mycorrhizal Mutualists.</title>
        <authorList>
            <consortium name="DOE Joint Genome Institute"/>
            <consortium name="Mycorrhizal Genomics Consortium"/>
            <person name="Kohler A."/>
            <person name="Kuo A."/>
            <person name="Nagy L.G."/>
            <person name="Floudas D."/>
            <person name="Copeland A."/>
            <person name="Barry K.W."/>
            <person name="Cichocki N."/>
            <person name="Veneault-Fourrey C."/>
            <person name="LaButti K."/>
            <person name="Lindquist E.A."/>
            <person name="Lipzen A."/>
            <person name="Lundell T."/>
            <person name="Morin E."/>
            <person name="Murat C."/>
            <person name="Riley R."/>
            <person name="Ohm R."/>
            <person name="Sun H."/>
            <person name="Tunlid A."/>
            <person name="Henrissat B."/>
            <person name="Grigoriev I.V."/>
            <person name="Hibbett D.S."/>
            <person name="Martin F."/>
        </authorList>
    </citation>
    <scope>NUCLEOTIDE SEQUENCE [LARGE SCALE GENOMIC DNA]</scope>
    <source>
        <strain evidence="3">Foug A</strain>
    </source>
</reference>
<dbReference type="GO" id="GO:0004674">
    <property type="term" value="F:protein serine/threonine kinase activity"/>
    <property type="evidence" value="ECO:0007669"/>
    <property type="project" value="TreeGrafter"/>
</dbReference>
<sequence length="287" mass="31649">MSTSVPPHASQYLQRSAILLNGRVHTGDALIGGTGVIQQAILRPEGTKVVVKICRCACTWDQQANEHVLREVKNLASLKHKNVLPIFGIVTEFSTISGISIVTPWRKKGNAHDYVQNENIDPRSLLRGIANGLFYLHYHDSGAIVHGNLKGTNILISDDGSPQVTDICCSFTSPAGKEISPAIWCAPRWTAPERLNDGGEANAEGDVWAFGMTALELLTRKFPFHDIPQRQGVIARILKGPPDRPSNESTLWRMTNDLWNMCLKCWEVDPSSRPQISGILDLIKAIK</sequence>
<dbReference type="InterPro" id="IPR011009">
    <property type="entry name" value="Kinase-like_dom_sf"/>
</dbReference>
<dbReference type="InterPro" id="IPR000719">
    <property type="entry name" value="Prot_kinase_dom"/>
</dbReference>
<dbReference type="EMBL" id="KN822005">
    <property type="protein sequence ID" value="KIM69961.1"/>
    <property type="molecule type" value="Genomic_DNA"/>
</dbReference>
<dbReference type="SUPFAM" id="SSF56112">
    <property type="entry name" value="Protein kinase-like (PK-like)"/>
    <property type="match status" value="1"/>
</dbReference>
<dbReference type="AlphaFoldDB" id="A0A0C3EQ24"/>
<dbReference type="STRING" id="1036808.A0A0C3EQ24"/>
<name>A0A0C3EQ24_9AGAM</name>
<evidence type="ECO:0000259" key="1">
    <source>
        <dbReference type="PROSITE" id="PS50011"/>
    </source>
</evidence>
<keyword evidence="3" id="KW-1185">Reference proteome</keyword>
<organism evidence="2 3">
    <name type="scientific">Scleroderma citrinum Foug A</name>
    <dbReference type="NCBI Taxonomy" id="1036808"/>
    <lineage>
        <taxon>Eukaryota</taxon>
        <taxon>Fungi</taxon>
        <taxon>Dikarya</taxon>
        <taxon>Basidiomycota</taxon>
        <taxon>Agaricomycotina</taxon>
        <taxon>Agaricomycetes</taxon>
        <taxon>Agaricomycetidae</taxon>
        <taxon>Boletales</taxon>
        <taxon>Sclerodermatineae</taxon>
        <taxon>Sclerodermataceae</taxon>
        <taxon>Scleroderma</taxon>
    </lineage>
</organism>
<dbReference type="HOGENOM" id="CLU_000288_7_18_1"/>
<dbReference type="Pfam" id="PF07714">
    <property type="entry name" value="PK_Tyr_Ser-Thr"/>
    <property type="match status" value="1"/>
</dbReference>
<evidence type="ECO:0000313" key="2">
    <source>
        <dbReference type="EMBL" id="KIM69961.1"/>
    </source>
</evidence>
<proteinExistence type="predicted"/>
<gene>
    <name evidence="2" type="ORF">SCLCIDRAFT_1207216</name>
</gene>
<reference evidence="2 3" key="1">
    <citation type="submission" date="2014-04" db="EMBL/GenBank/DDBJ databases">
        <authorList>
            <consortium name="DOE Joint Genome Institute"/>
            <person name="Kuo A."/>
            <person name="Kohler A."/>
            <person name="Nagy L.G."/>
            <person name="Floudas D."/>
            <person name="Copeland A."/>
            <person name="Barry K.W."/>
            <person name="Cichocki N."/>
            <person name="Veneault-Fourrey C."/>
            <person name="LaButti K."/>
            <person name="Lindquist E.A."/>
            <person name="Lipzen A."/>
            <person name="Lundell T."/>
            <person name="Morin E."/>
            <person name="Murat C."/>
            <person name="Sun H."/>
            <person name="Tunlid A."/>
            <person name="Henrissat B."/>
            <person name="Grigoriev I.V."/>
            <person name="Hibbett D.S."/>
            <person name="Martin F."/>
            <person name="Nordberg H.P."/>
            <person name="Cantor M.N."/>
            <person name="Hua S.X."/>
        </authorList>
    </citation>
    <scope>NUCLEOTIDE SEQUENCE [LARGE SCALE GENOMIC DNA]</scope>
    <source>
        <strain evidence="2 3">Foug A</strain>
    </source>
</reference>
<dbReference type="Gene3D" id="1.10.510.10">
    <property type="entry name" value="Transferase(Phosphotransferase) domain 1"/>
    <property type="match status" value="1"/>
</dbReference>
<dbReference type="Proteomes" id="UP000053989">
    <property type="component" value="Unassembled WGS sequence"/>
</dbReference>
<dbReference type="PROSITE" id="PS50011">
    <property type="entry name" value="PROTEIN_KINASE_DOM"/>
    <property type="match status" value="1"/>
</dbReference>
<evidence type="ECO:0000313" key="3">
    <source>
        <dbReference type="Proteomes" id="UP000053989"/>
    </source>
</evidence>
<dbReference type="GO" id="GO:0005524">
    <property type="term" value="F:ATP binding"/>
    <property type="evidence" value="ECO:0007669"/>
    <property type="project" value="InterPro"/>
</dbReference>
<feature type="domain" description="Protein kinase" evidence="1">
    <location>
        <begin position="23"/>
        <end position="287"/>
    </location>
</feature>
<protein>
    <recommendedName>
        <fullName evidence="1">Protein kinase domain-containing protein</fullName>
    </recommendedName>
</protein>
<dbReference type="InParanoid" id="A0A0C3EQ24"/>
<dbReference type="InterPro" id="IPR051681">
    <property type="entry name" value="Ser/Thr_Kinases-Pseudokinases"/>
</dbReference>
<dbReference type="PIRSF" id="PIRSF000654">
    <property type="entry name" value="Integrin-linked_kinase"/>
    <property type="match status" value="1"/>
</dbReference>
<accession>A0A0C3EQ24</accession>
<dbReference type="InterPro" id="IPR001245">
    <property type="entry name" value="Ser-Thr/Tyr_kinase_cat_dom"/>
</dbReference>
<dbReference type="PANTHER" id="PTHR44329">
    <property type="entry name" value="SERINE/THREONINE-PROTEIN KINASE TNNI3K-RELATED"/>
    <property type="match status" value="1"/>
</dbReference>